<dbReference type="SUPFAM" id="SSF49742">
    <property type="entry name" value="PHM/PNGase F"/>
    <property type="match status" value="1"/>
</dbReference>
<evidence type="ECO:0000313" key="2">
    <source>
        <dbReference type="EMBL" id="SVB11690.1"/>
    </source>
</evidence>
<dbReference type="Gene3D" id="2.60.120.230">
    <property type="match status" value="1"/>
</dbReference>
<dbReference type="InterPro" id="IPR008977">
    <property type="entry name" value="PHM/PNGase_F_dom_sf"/>
</dbReference>
<reference evidence="2" key="1">
    <citation type="submission" date="2018-05" db="EMBL/GenBank/DDBJ databases">
        <authorList>
            <person name="Lanie J.A."/>
            <person name="Ng W.-L."/>
            <person name="Kazmierczak K.M."/>
            <person name="Andrzejewski T.M."/>
            <person name="Davidsen T.M."/>
            <person name="Wayne K.J."/>
            <person name="Tettelin H."/>
            <person name="Glass J.I."/>
            <person name="Rusch D."/>
            <person name="Podicherti R."/>
            <person name="Tsui H.-C.T."/>
            <person name="Winkler M.E."/>
        </authorList>
    </citation>
    <scope>NUCLEOTIDE SEQUENCE</scope>
</reference>
<keyword evidence="1" id="KW-1015">Disulfide bond</keyword>
<dbReference type="AlphaFoldDB" id="A0A382BCW9"/>
<accession>A0A382BCW9</accession>
<dbReference type="GO" id="GO:0016715">
    <property type="term" value="F:oxidoreductase activity, acting on paired donors, with incorporation or reduction of molecular oxygen, reduced ascorbate as one donor, and incorporation of one atom of oxygen"/>
    <property type="evidence" value="ECO:0007669"/>
    <property type="project" value="InterPro"/>
</dbReference>
<evidence type="ECO:0000256" key="1">
    <source>
        <dbReference type="ARBA" id="ARBA00023157"/>
    </source>
</evidence>
<dbReference type="EMBL" id="UINC01029263">
    <property type="protein sequence ID" value="SVB11690.1"/>
    <property type="molecule type" value="Genomic_DNA"/>
</dbReference>
<protein>
    <submittedName>
        <fullName evidence="2">Uncharacterized protein</fullName>
    </submittedName>
</protein>
<sequence>MTFAAGMAMAGPGHDDGDGHADGHADGRLEFALKPKGLGQAGQFQFSVDGPGVNYFTRFLGDGFHVESSTDLKQWNNVELLKATDEETVFQDGGGGAVSRFYRVRYEGGASTWGIIRDRVLGPNCAGCHSEGTTFAKQSDLILTPDAAYGQLVNRKPANTYALENGLELVGTKGLASVGKSFLWEKINTAEGQHFYDDHPGYGSLMPLGMDPLTDGELKFILQWILEGAPEHGTVAKVAALANLERHAPPPFAALPKPDSGIQLHVGPFDVPANFEREFFMYKELNNNNPVYVNRVQIEMKSGSHHFIGYLVDSSSPFFPFTKQLFVPNKLRDLHLSNGGDDPLVLATMASHDFFAGTQTPRLDYAFPQGVALKLPAQTGLDLNTHYVNRTGEPSTGEVYMNLHTVDKASVKHEAKIINMNNTDIDLPPGRETTVTADFRASETMNIFQLFSHSHEKTIEFRVEIAGGKRDGELLYISYDWKHPPVMKFAPPLVVKQGEKIRLKTTYNNWTDETITFGLRSTDEMMILFGAYY</sequence>
<gene>
    <name evidence="2" type="ORF">METZ01_LOCUS164544</name>
</gene>
<name>A0A382BCW9_9ZZZZ</name>
<dbReference type="InterPro" id="IPR014784">
    <property type="entry name" value="Cu2_ascorb_mOase-like_C"/>
</dbReference>
<proteinExistence type="predicted"/>
<organism evidence="2">
    <name type="scientific">marine metagenome</name>
    <dbReference type="NCBI Taxonomy" id="408172"/>
    <lineage>
        <taxon>unclassified sequences</taxon>
        <taxon>metagenomes</taxon>
        <taxon>ecological metagenomes</taxon>
    </lineage>
</organism>